<dbReference type="Gene3D" id="3.40.47.10">
    <property type="match status" value="1"/>
</dbReference>
<reference evidence="4 5" key="1">
    <citation type="submission" date="2018-07" db="EMBL/GenBank/DDBJ databases">
        <title>Genome sequences of Haloplanus sp. CBA1113.</title>
        <authorList>
            <person name="Kim Y.B."/>
            <person name="Roh S.W."/>
        </authorList>
    </citation>
    <scope>NUCLEOTIDE SEQUENCE [LARGE SCALE GENOMIC DNA]</scope>
    <source>
        <strain evidence="4 5">CBA1113</strain>
    </source>
</reference>
<dbReference type="RefSeq" id="WP_114585511.1">
    <property type="nucleotide sequence ID" value="NZ_CP031150.1"/>
</dbReference>
<dbReference type="AlphaFoldDB" id="A0A345E2F0"/>
<keyword evidence="1" id="KW-0414">Isoprene biosynthesis</keyword>
<sequence length="385" mass="39867">MPPKIASVASTKYDEHPDSSSRELFVEAAIDAFEETDLGPSDLDAVYVGNFMGDLIEDQGHMGALLADHVGAREAASIRIESACASGGATFRQAVHAVESGAADAVLAGGVEQMSIANIEHVTDALANAADDVYENEQGLTFPGIYALMARRYMHEFGARKEDLAAVSVKNHNNAVENPLAQFQKELTVDDVLTSKPIATPLVLYDACPVSDGASVVIVVSEAFAADHSLDTSASVLGTGQSSDAVALQDRATITRTPAAERAAEEAYDEADTAPEDVDVVEVHDCFTIAEILALEALGFYDRGEGTRGAVDGETALDGKLPVNTSGGLLGKGHPVGVTGIGQIVELTKQIDGLHPNQVGGVNTALAHNVGGSGASTTVTILGGE</sequence>
<dbReference type="GO" id="GO:0008299">
    <property type="term" value="P:isoprenoid biosynthetic process"/>
    <property type="evidence" value="ECO:0007669"/>
    <property type="project" value="UniProtKB-KW"/>
</dbReference>
<dbReference type="KEGG" id="haj:DU500_08005"/>
<evidence type="ECO:0000259" key="3">
    <source>
        <dbReference type="Pfam" id="PF22691"/>
    </source>
</evidence>
<dbReference type="Proteomes" id="UP000253273">
    <property type="component" value="Chromosome"/>
</dbReference>
<name>A0A345E2F0_9EURY</name>
<evidence type="ECO:0000313" key="5">
    <source>
        <dbReference type="Proteomes" id="UP000253273"/>
    </source>
</evidence>
<dbReference type="InterPro" id="IPR016039">
    <property type="entry name" value="Thiolase-like"/>
</dbReference>
<protein>
    <submittedName>
        <fullName evidence="4">Thiolase domain-containing protein</fullName>
    </submittedName>
</protein>
<dbReference type="InterPro" id="IPR055140">
    <property type="entry name" value="Thiolase_C_2"/>
</dbReference>
<proteinExistence type="predicted"/>
<dbReference type="PANTHER" id="PTHR42870">
    <property type="entry name" value="ACETYL-COA C-ACETYLTRANSFERASE"/>
    <property type="match status" value="1"/>
</dbReference>
<dbReference type="PIRSF" id="PIRSF000429">
    <property type="entry name" value="Ac-CoA_Ac_transf"/>
    <property type="match status" value="1"/>
</dbReference>
<evidence type="ECO:0000259" key="2">
    <source>
        <dbReference type="Pfam" id="PF00108"/>
    </source>
</evidence>
<gene>
    <name evidence="4" type="ORF">DU500_08005</name>
</gene>
<dbReference type="GeneID" id="37283320"/>
<dbReference type="InterPro" id="IPR020616">
    <property type="entry name" value="Thiolase_N"/>
</dbReference>
<accession>A0A345E2F0</accession>
<evidence type="ECO:0000313" key="4">
    <source>
        <dbReference type="EMBL" id="AXG06372.1"/>
    </source>
</evidence>
<keyword evidence="5" id="KW-1185">Reference proteome</keyword>
<dbReference type="EMBL" id="CP031150">
    <property type="protein sequence ID" value="AXG06372.1"/>
    <property type="molecule type" value="Genomic_DNA"/>
</dbReference>
<organism evidence="4 5">
    <name type="scientific">Haloplanus rubicundus</name>
    <dbReference type="NCBI Taxonomy" id="1547898"/>
    <lineage>
        <taxon>Archaea</taxon>
        <taxon>Methanobacteriati</taxon>
        <taxon>Methanobacteriota</taxon>
        <taxon>Stenosarchaea group</taxon>
        <taxon>Halobacteria</taxon>
        <taxon>Halobacteriales</taxon>
        <taxon>Haloferacaceae</taxon>
        <taxon>Haloplanus</taxon>
    </lineage>
</organism>
<evidence type="ECO:0000256" key="1">
    <source>
        <dbReference type="ARBA" id="ARBA00023229"/>
    </source>
</evidence>
<dbReference type="Pfam" id="PF22691">
    <property type="entry name" value="Thiolase_C_1"/>
    <property type="match status" value="1"/>
</dbReference>
<feature type="domain" description="Thiolase C-terminal" evidence="3">
    <location>
        <begin position="240"/>
        <end position="383"/>
    </location>
</feature>
<dbReference type="PANTHER" id="PTHR42870:SF6">
    <property type="entry name" value="ACETYL-COA C-ACYLTRANSFERASE"/>
    <property type="match status" value="1"/>
</dbReference>
<dbReference type="Pfam" id="PF00108">
    <property type="entry name" value="Thiolase_N"/>
    <property type="match status" value="1"/>
</dbReference>
<dbReference type="CDD" id="cd00829">
    <property type="entry name" value="SCP-x_thiolase"/>
    <property type="match status" value="1"/>
</dbReference>
<dbReference type="GO" id="GO:0016747">
    <property type="term" value="F:acyltransferase activity, transferring groups other than amino-acyl groups"/>
    <property type="evidence" value="ECO:0007669"/>
    <property type="project" value="InterPro"/>
</dbReference>
<feature type="domain" description="Thiolase N-terminal" evidence="2">
    <location>
        <begin position="17"/>
        <end position="222"/>
    </location>
</feature>
<dbReference type="NCBIfam" id="NF004720">
    <property type="entry name" value="PRK06064.1"/>
    <property type="match status" value="1"/>
</dbReference>
<dbReference type="OrthoDB" id="167534at2157"/>
<dbReference type="SUPFAM" id="SSF53901">
    <property type="entry name" value="Thiolase-like"/>
    <property type="match status" value="1"/>
</dbReference>
<dbReference type="InterPro" id="IPR002155">
    <property type="entry name" value="Thiolase"/>
</dbReference>